<protein>
    <submittedName>
        <fullName evidence="1">DUF1826 domain-containing protein</fullName>
    </submittedName>
</protein>
<dbReference type="Pfam" id="PF08856">
    <property type="entry name" value="DUF1826"/>
    <property type="match status" value="1"/>
</dbReference>
<proteinExistence type="predicted"/>
<name>A0A9X3EC10_9GAMM</name>
<dbReference type="RefSeq" id="WP_283172999.1">
    <property type="nucleotide sequence ID" value="NZ_JAPNOA010000019.1"/>
</dbReference>
<evidence type="ECO:0000313" key="1">
    <source>
        <dbReference type="EMBL" id="MCY0964782.1"/>
    </source>
</evidence>
<accession>A0A9X3EC10</accession>
<comment type="caution">
    <text evidence="1">The sequence shown here is derived from an EMBL/GenBank/DDBJ whole genome shotgun (WGS) entry which is preliminary data.</text>
</comment>
<dbReference type="EMBL" id="JAPNOA010000019">
    <property type="protein sequence ID" value="MCY0964782.1"/>
    <property type="molecule type" value="Genomic_DNA"/>
</dbReference>
<sequence length="230" mass="25109">MALSSSVAVASASTVCPEARISDEVLDLVAIYEPDVNLAIWRGALQQCLGRKELWQLHNSLCALLTQQPGFRLGMMLPPEELLATLPSLLESSWPAELPGRSSLQEYLLTSVELFAGLFEPEAMALRLQSLRTAMCPRFHVDHVPVRLVSTLLGPATEWLPEYAVEREALGASAQEPCRDANAIQRMNRGDLALLKGEGWIGNQGAALVHRSPAVAGEPRLFLSIDFAKL</sequence>
<keyword evidence="2" id="KW-1185">Reference proteome</keyword>
<evidence type="ECO:0000313" key="2">
    <source>
        <dbReference type="Proteomes" id="UP001150830"/>
    </source>
</evidence>
<reference evidence="1" key="1">
    <citation type="submission" date="2022-11" db="EMBL/GenBank/DDBJ databases">
        <title>Parathalassolutuus dongxingensis gen. nov., sp. nov., a novel member of family Oceanospirillaceae isolated from a coastal shrimp pond in Guangxi, China.</title>
        <authorList>
            <person name="Chen H."/>
        </authorList>
    </citation>
    <scope>NUCLEOTIDE SEQUENCE</scope>
    <source>
        <strain evidence="1">G-43</strain>
    </source>
</reference>
<organism evidence="1 2">
    <name type="scientific">Parathalassolituus penaei</name>
    <dbReference type="NCBI Taxonomy" id="2997323"/>
    <lineage>
        <taxon>Bacteria</taxon>
        <taxon>Pseudomonadati</taxon>
        <taxon>Pseudomonadota</taxon>
        <taxon>Gammaproteobacteria</taxon>
        <taxon>Oceanospirillales</taxon>
        <taxon>Oceanospirillaceae</taxon>
        <taxon>Parathalassolituus</taxon>
    </lineage>
</organism>
<gene>
    <name evidence="1" type="ORF">OUO13_06255</name>
</gene>
<dbReference type="Proteomes" id="UP001150830">
    <property type="component" value="Unassembled WGS sequence"/>
</dbReference>
<dbReference type="AlphaFoldDB" id="A0A9X3EC10"/>
<dbReference type="InterPro" id="IPR014955">
    <property type="entry name" value="DUF1826"/>
</dbReference>